<evidence type="ECO:0000313" key="2">
    <source>
        <dbReference type="EMBL" id="TNM71921.1"/>
    </source>
</evidence>
<name>A0A5C4Y946_9DEIO</name>
<sequence>MNGTPAATPRIIDTTVAQLFSGLAEIGMIATVRLQLDAGAGMPLRLTEVPDFSRDFQRWEISVPEWVTEKDGGNDHIHVGHLVTIPA</sequence>
<organism evidence="2 3">
    <name type="scientific">Deinococcus radiopugnans ATCC 19172</name>
    <dbReference type="NCBI Taxonomy" id="585398"/>
    <lineage>
        <taxon>Bacteria</taxon>
        <taxon>Thermotogati</taxon>
        <taxon>Deinococcota</taxon>
        <taxon>Deinococci</taxon>
        <taxon>Deinococcales</taxon>
        <taxon>Deinococcaceae</taxon>
        <taxon>Deinococcus</taxon>
    </lineage>
</organism>
<reference evidence="2 3" key="1">
    <citation type="submission" date="2019-06" db="EMBL/GenBank/DDBJ databases">
        <title>Genome sequence of Deinococcus radiopugnans ATCC 19172.</title>
        <authorList>
            <person name="Maclea K.S."/>
            <person name="Maynard C.R."/>
        </authorList>
    </citation>
    <scope>NUCLEOTIDE SEQUENCE [LARGE SCALE GENOMIC DNA]</scope>
    <source>
        <strain evidence="2 3">ATCC 19172</strain>
    </source>
</reference>
<dbReference type="EMBL" id="JACHEW010000009">
    <property type="protein sequence ID" value="MBB6016789.1"/>
    <property type="molecule type" value="Genomic_DNA"/>
</dbReference>
<comment type="caution">
    <text evidence="2">The sequence shown here is derived from an EMBL/GenBank/DDBJ whole genome shotgun (WGS) entry which is preliminary data.</text>
</comment>
<accession>A0A5C4Y946</accession>
<dbReference type="RefSeq" id="WP_139401596.1">
    <property type="nucleotide sequence ID" value="NZ_JACHEW010000009.1"/>
</dbReference>
<evidence type="ECO:0000313" key="3">
    <source>
        <dbReference type="Proteomes" id="UP000313988"/>
    </source>
</evidence>
<dbReference type="EMBL" id="VDMO01000005">
    <property type="protein sequence ID" value="TNM71921.1"/>
    <property type="molecule type" value="Genomic_DNA"/>
</dbReference>
<gene>
    <name evidence="2" type="ORF">FHR04_06010</name>
    <name evidence="1" type="ORF">HNQ04_002044</name>
</gene>
<evidence type="ECO:0000313" key="1">
    <source>
        <dbReference type="EMBL" id="MBB6016789.1"/>
    </source>
</evidence>
<keyword evidence="4" id="KW-1185">Reference proteome</keyword>
<dbReference type="Proteomes" id="UP000629870">
    <property type="component" value="Unassembled WGS sequence"/>
</dbReference>
<dbReference type="AlphaFoldDB" id="A0A5C4Y946"/>
<reference evidence="1 4" key="2">
    <citation type="submission" date="2020-08" db="EMBL/GenBank/DDBJ databases">
        <title>Genomic Encyclopedia of Type Strains, Phase IV (KMG-IV): sequencing the most valuable type-strain genomes for metagenomic binning, comparative biology and taxonomic classification.</title>
        <authorList>
            <person name="Goeker M."/>
        </authorList>
    </citation>
    <scope>NUCLEOTIDE SEQUENCE [LARGE SCALE GENOMIC DNA]</scope>
    <source>
        <strain evidence="1 4">DSM 12027</strain>
    </source>
</reference>
<proteinExistence type="predicted"/>
<dbReference type="Proteomes" id="UP000313988">
    <property type="component" value="Unassembled WGS sequence"/>
</dbReference>
<protein>
    <submittedName>
        <fullName evidence="2">Uncharacterized protein</fullName>
    </submittedName>
</protein>
<evidence type="ECO:0000313" key="4">
    <source>
        <dbReference type="Proteomes" id="UP000629870"/>
    </source>
</evidence>